<evidence type="ECO:0000256" key="3">
    <source>
        <dbReference type="ARBA" id="ARBA00022781"/>
    </source>
</evidence>
<keyword evidence="4" id="KW-0406">Ion transport</keyword>
<protein>
    <submittedName>
        <fullName evidence="7">ATP synthase F1, delta subunit</fullName>
    </submittedName>
</protein>
<reference evidence="7" key="2">
    <citation type="journal article" date="2014" name="ISME J.">
        <title>Microbial stratification in low pH oxic and suboxic macroscopic growths along an acid mine drainage.</title>
        <authorList>
            <person name="Mendez-Garcia C."/>
            <person name="Mesa V."/>
            <person name="Sprenger R.R."/>
            <person name="Richter M."/>
            <person name="Diez M.S."/>
            <person name="Solano J."/>
            <person name="Bargiela R."/>
            <person name="Golyshina O.V."/>
            <person name="Manteca A."/>
            <person name="Ramos J.L."/>
            <person name="Gallego J.R."/>
            <person name="Llorente I."/>
            <person name="Martins Dos Santos V.A."/>
            <person name="Jensen O.N."/>
            <person name="Pelaez A.I."/>
            <person name="Sanchez J."/>
            <person name="Ferrer M."/>
        </authorList>
    </citation>
    <scope>NUCLEOTIDE SEQUENCE</scope>
</reference>
<dbReference type="PANTHER" id="PTHR11910">
    <property type="entry name" value="ATP SYNTHASE DELTA CHAIN"/>
    <property type="match status" value="1"/>
</dbReference>
<proteinExistence type="inferred from homology"/>
<comment type="caution">
    <text evidence="7">The sequence shown here is derived from an EMBL/GenBank/DDBJ whole genome shotgun (WGS) entry which is preliminary data.</text>
</comment>
<organism evidence="7">
    <name type="scientific">mine drainage metagenome</name>
    <dbReference type="NCBI Taxonomy" id="410659"/>
    <lineage>
        <taxon>unclassified sequences</taxon>
        <taxon>metagenomes</taxon>
        <taxon>ecological metagenomes</taxon>
    </lineage>
</organism>
<name>T0YBT6_9ZZZZ</name>
<dbReference type="GO" id="GO:0016020">
    <property type="term" value="C:membrane"/>
    <property type="evidence" value="ECO:0007669"/>
    <property type="project" value="UniProtKB-SubCell"/>
</dbReference>
<comment type="subcellular location">
    <subcellularLocation>
        <location evidence="1">Membrane</location>
    </subcellularLocation>
</comment>
<evidence type="ECO:0000313" key="7">
    <source>
        <dbReference type="EMBL" id="EQD32706.1"/>
    </source>
</evidence>
<accession>T0YBT6</accession>
<keyword evidence="2" id="KW-0813">Transport</keyword>
<feature type="non-terminal residue" evidence="7">
    <location>
        <position position="1"/>
    </location>
</feature>
<evidence type="ECO:0000256" key="5">
    <source>
        <dbReference type="ARBA" id="ARBA00023136"/>
    </source>
</evidence>
<keyword evidence="6" id="KW-0066">ATP synthesis</keyword>
<keyword evidence="3" id="KW-0375">Hydrogen ion transport</keyword>
<dbReference type="InterPro" id="IPR000711">
    <property type="entry name" value="ATPase_OSCP/dsu"/>
</dbReference>
<keyword evidence="5" id="KW-0472">Membrane</keyword>
<dbReference type="EMBL" id="AUZX01014283">
    <property type="protein sequence ID" value="EQD32706.1"/>
    <property type="molecule type" value="Genomic_DNA"/>
</dbReference>
<dbReference type="PRINTS" id="PR00125">
    <property type="entry name" value="ATPASEDELTA"/>
</dbReference>
<dbReference type="GO" id="GO:0046933">
    <property type="term" value="F:proton-transporting ATP synthase activity, rotational mechanism"/>
    <property type="evidence" value="ECO:0007669"/>
    <property type="project" value="InterPro"/>
</dbReference>
<dbReference type="Pfam" id="PF00213">
    <property type="entry name" value="OSCP"/>
    <property type="match status" value="1"/>
</dbReference>
<dbReference type="AlphaFoldDB" id="T0YBT6"/>
<reference evidence="7" key="1">
    <citation type="submission" date="2013-08" db="EMBL/GenBank/DDBJ databases">
        <authorList>
            <person name="Mendez C."/>
            <person name="Richter M."/>
            <person name="Ferrer M."/>
            <person name="Sanchez J."/>
        </authorList>
    </citation>
    <scope>NUCLEOTIDE SEQUENCE</scope>
</reference>
<gene>
    <name evidence="7" type="ORF">B1A_19360</name>
</gene>
<dbReference type="HAMAP" id="MF_01416">
    <property type="entry name" value="ATP_synth_delta_bact"/>
    <property type="match status" value="1"/>
</dbReference>
<evidence type="ECO:0000256" key="2">
    <source>
        <dbReference type="ARBA" id="ARBA00022448"/>
    </source>
</evidence>
<sequence>FLGMLRSQIGIDEALFDRYSSFLMELSDMRHNRIVRTVSMSASIPLVEKLAFFSRLPNTSSVGADEGLRNALVLVILFDLWASLPKIVSAMRDEYFTRSGQVEVLISSAGILSETEKKNVLDSLRERLGGRNVRPVWSVEPDLKAGLLLRMGTQVWDGSLKGRLAKMELDLLRA</sequence>
<evidence type="ECO:0000256" key="1">
    <source>
        <dbReference type="ARBA" id="ARBA00004370"/>
    </source>
</evidence>
<evidence type="ECO:0000256" key="6">
    <source>
        <dbReference type="ARBA" id="ARBA00023310"/>
    </source>
</evidence>
<evidence type="ECO:0000256" key="4">
    <source>
        <dbReference type="ARBA" id="ARBA00023065"/>
    </source>
</evidence>